<dbReference type="SUPFAM" id="SSF53383">
    <property type="entry name" value="PLP-dependent transferases"/>
    <property type="match status" value="1"/>
</dbReference>
<evidence type="ECO:0000259" key="6">
    <source>
        <dbReference type="Pfam" id="PF01212"/>
    </source>
</evidence>
<dbReference type="InterPro" id="IPR001597">
    <property type="entry name" value="ArAA_b-elim_lyase/Thr_aldolase"/>
</dbReference>
<keyword evidence="4" id="KW-0456">Lyase</keyword>
<proteinExistence type="inferred from homology"/>
<dbReference type="Pfam" id="PF01212">
    <property type="entry name" value="Beta_elim_lyase"/>
    <property type="match status" value="1"/>
</dbReference>
<evidence type="ECO:0000256" key="4">
    <source>
        <dbReference type="ARBA" id="ARBA00023239"/>
    </source>
</evidence>
<dbReference type="GO" id="GO:0006545">
    <property type="term" value="P:glycine biosynthetic process"/>
    <property type="evidence" value="ECO:0007669"/>
    <property type="project" value="TreeGrafter"/>
</dbReference>
<evidence type="ECO:0000256" key="3">
    <source>
        <dbReference type="ARBA" id="ARBA00022898"/>
    </source>
</evidence>
<evidence type="ECO:0000256" key="1">
    <source>
        <dbReference type="ARBA" id="ARBA00001933"/>
    </source>
</evidence>
<dbReference type="EMBL" id="JAIWYP010000002">
    <property type="protein sequence ID" value="KAH3864504.1"/>
    <property type="molecule type" value="Genomic_DNA"/>
</dbReference>
<dbReference type="AlphaFoldDB" id="A0A9D4LVD5"/>
<dbReference type="NCBIfam" id="NF041359">
    <property type="entry name" value="GntG_guanitoxin"/>
    <property type="match status" value="1"/>
</dbReference>
<dbReference type="PANTHER" id="PTHR48097:SF9">
    <property type="entry name" value="L-THREONINE ALDOLASE"/>
    <property type="match status" value="1"/>
</dbReference>
<comment type="caution">
    <text evidence="7">The sequence shown here is derived from an EMBL/GenBank/DDBJ whole genome shotgun (WGS) entry which is preliminary data.</text>
</comment>
<gene>
    <name evidence="7" type="ORF">DPMN_027524</name>
</gene>
<dbReference type="Gene3D" id="3.40.640.10">
    <property type="entry name" value="Type I PLP-dependent aspartate aminotransferase-like (Major domain)"/>
    <property type="match status" value="1"/>
</dbReference>
<dbReference type="InterPro" id="IPR015422">
    <property type="entry name" value="PyrdxlP-dep_Trfase_small"/>
</dbReference>
<evidence type="ECO:0000256" key="2">
    <source>
        <dbReference type="ARBA" id="ARBA00006966"/>
    </source>
</evidence>
<evidence type="ECO:0000313" key="8">
    <source>
        <dbReference type="Proteomes" id="UP000828390"/>
    </source>
</evidence>
<dbReference type="GO" id="GO:0006567">
    <property type="term" value="P:L-threonine catabolic process"/>
    <property type="evidence" value="ECO:0007669"/>
    <property type="project" value="TreeGrafter"/>
</dbReference>
<feature type="non-terminal residue" evidence="7">
    <location>
        <position position="1"/>
    </location>
</feature>
<feature type="modified residue" description="N6-(pyridoxal phosphate)lysine" evidence="5">
    <location>
        <position position="243"/>
    </location>
</feature>
<dbReference type="Gene3D" id="3.90.1150.10">
    <property type="entry name" value="Aspartate Aminotransferase, domain 1"/>
    <property type="match status" value="1"/>
</dbReference>
<dbReference type="InterPro" id="IPR023603">
    <property type="entry name" value="Low_specificity_L-TA-like"/>
</dbReference>
<protein>
    <recommendedName>
        <fullName evidence="6">Aromatic amino acid beta-eliminating lyase/threonine aldolase domain-containing protein</fullName>
    </recommendedName>
</protein>
<reference evidence="7" key="1">
    <citation type="journal article" date="2019" name="bioRxiv">
        <title>The Genome of the Zebra Mussel, Dreissena polymorpha: A Resource for Invasive Species Research.</title>
        <authorList>
            <person name="McCartney M.A."/>
            <person name="Auch B."/>
            <person name="Kono T."/>
            <person name="Mallez S."/>
            <person name="Zhang Y."/>
            <person name="Obille A."/>
            <person name="Becker A."/>
            <person name="Abrahante J.E."/>
            <person name="Garbe J."/>
            <person name="Badalamenti J.P."/>
            <person name="Herman A."/>
            <person name="Mangelson H."/>
            <person name="Liachko I."/>
            <person name="Sullivan S."/>
            <person name="Sone E.D."/>
            <person name="Koren S."/>
            <person name="Silverstein K.A.T."/>
            <person name="Beckman K.B."/>
            <person name="Gohl D.M."/>
        </authorList>
    </citation>
    <scope>NUCLEOTIDE SEQUENCE</scope>
    <source>
        <strain evidence="7">Duluth1</strain>
        <tissue evidence="7">Whole animal</tissue>
    </source>
</reference>
<keyword evidence="3" id="KW-0663">Pyridoxal phosphate</keyword>
<dbReference type="InterPro" id="IPR015424">
    <property type="entry name" value="PyrdxlP-dep_Trfase"/>
</dbReference>
<evidence type="ECO:0000313" key="7">
    <source>
        <dbReference type="EMBL" id="KAH3864504.1"/>
    </source>
</evidence>
<name>A0A9D4LVD5_DREPO</name>
<dbReference type="PIRSF" id="PIRSF017617">
    <property type="entry name" value="Thr_aldolase"/>
    <property type="match status" value="1"/>
</dbReference>
<comment type="cofactor">
    <cofactor evidence="1">
        <name>pyridoxal 5'-phosphate</name>
        <dbReference type="ChEBI" id="CHEBI:597326"/>
    </cofactor>
</comment>
<dbReference type="Proteomes" id="UP000828390">
    <property type="component" value="Unassembled WGS sequence"/>
</dbReference>
<dbReference type="InterPro" id="IPR015421">
    <property type="entry name" value="PyrdxlP-dep_Trfase_major"/>
</dbReference>
<organism evidence="7 8">
    <name type="scientific">Dreissena polymorpha</name>
    <name type="common">Zebra mussel</name>
    <name type="synonym">Mytilus polymorpha</name>
    <dbReference type="NCBI Taxonomy" id="45954"/>
    <lineage>
        <taxon>Eukaryota</taxon>
        <taxon>Metazoa</taxon>
        <taxon>Spiralia</taxon>
        <taxon>Lophotrochozoa</taxon>
        <taxon>Mollusca</taxon>
        <taxon>Bivalvia</taxon>
        <taxon>Autobranchia</taxon>
        <taxon>Heteroconchia</taxon>
        <taxon>Euheterodonta</taxon>
        <taxon>Imparidentia</taxon>
        <taxon>Neoheterodontei</taxon>
        <taxon>Myida</taxon>
        <taxon>Dreissenoidea</taxon>
        <taxon>Dreissenidae</taxon>
        <taxon>Dreissena</taxon>
    </lineage>
</organism>
<dbReference type="GO" id="GO:0005829">
    <property type="term" value="C:cytosol"/>
    <property type="evidence" value="ECO:0007669"/>
    <property type="project" value="TreeGrafter"/>
</dbReference>
<dbReference type="FunFam" id="3.40.640.10:FF:000030">
    <property type="entry name" value="Low-specificity L-threonine aldolase"/>
    <property type="match status" value="1"/>
</dbReference>
<comment type="similarity">
    <text evidence="2">Belongs to the threonine aldolase family.</text>
</comment>
<dbReference type="PANTHER" id="PTHR48097">
    <property type="entry name" value="L-THREONINE ALDOLASE-RELATED"/>
    <property type="match status" value="1"/>
</dbReference>
<feature type="domain" description="Aromatic amino acid beta-eliminating lyase/threonine aldolase" evidence="6">
    <location>
        <begin position="44"/>
        <end position="333"/>
    </location>
</feature>
<evidence type="ECO:0000256" key="5">
    <source>
        <dbReference type="PIRSR" id="PIRSR017617-1"/>
    </source>
</evidence>
<keyword evidence="8" id="KW-1185">Reference proteome</keyword>
<reference evidence="7" key="2">
    <citation type="submission" date="2020-11" db="EMBL/GenBank/DDBJ databases">
        <authorList>
            <person name="McCartney M.A."/>
            <person name="Auch B."/>
            <person name="Kono T."/>
            <person name="Mallez S."/>
            <person name="Becker A."/>
            <person name="Gohl D.M."/>
            <person name="Silverstein K.A.T."/>
            <person name="Koren S."/>
            <person name="Bechman K.B."/>
            <person name="Herman A."/>
            <person name="Abrahante J.E."/>
            <person name="Garbe J."/>
        </authorList>
    </citation>
    <scope>NUCLEOTIDE SEQUENCE</scope>
    <source>
        <strain evidence="7">Duluth1</strain>
        <tissue evidence="7">Whole animal</tissue>
    </source>
</reference>
<dbReference type="GO" id="GO:0008732">
    <property type="term" value="F:L-allo-threonine aldolase activity"/>
    <property type="evidence" value="ECO:0007669"/>
    <property type="project" value="TreeGrafter"/>
</dbReference>
<sequence>SNFIFEMDVYLMELHILSGEGSRMAYSSSSAVPVANGDQVTVIDFRSDTITRPSAGMRQAIAEAVVGDDVYGEDPTVNELQRRCAEMFGMEAALFVPTGTMGNLISILVHCRERGLEAIVGHKAHILLNEQAGIAQFAGVIPRTIQNLPDGTFDLNELRRLIRPTHDVHQPNTRMICLENSHNFCGGKALPLDFVKQVYQIAHENNCVVHTDGARILNAAEALGVHVSEILKYSDSVNMCFSKGLAAPVGSIIAGTREFIDKALRMRKGLGGGMRQVGILAAAALYSLEHVRPRLYEDHLWAAAIAKAARKAGQGVVHISEEGVDTNMVMFEVVKPGLTAHLLADRLLQVTEKEKEDLGESIVVKSCAISPMVTRVVTHNDLNTDMVAMAIKKISYVLEEFGKEE</sequence>
<accession>A0A9D4LVD5</accession>